<dbReference type="GO" id="GO:0005886">
    <property type="term" value="C:plasma membrane"/>
    <property type="evidence" value="ECO:0007669"/>
    <property type="project" value="UniProtKB-SubCell"/>
</dbReference>
<feature type="transmembrane region" description="Helical" evidence="6">
    <location>
        <begin position="124"/>
        <end position="146"/>
    </location>
</feature>
<reference evidence="7 8" key="1">
    <citation type="submission" date="2018-04" db="EMBL/GenBank/DDBJ databases">
        <title>Denitrifier Microvirgula.</title>
        <authorList>
            <person name="Anderson E."/>
            <person name="Jang J."/>
            <person name="Ishii S."/>
        </authorList>
    </citation>
    <scope>NUCLEOTIDE SEQUENCE [LARGE SCALE GENOMIC DNA]</scope>
    <source>
        <strain evidence="7 8">BE2.4</strain>
    </source>
</reference>
<evidence type="ECO:0000313" key="7">
    <source>
        <dbReference type="EMBL" id="AVY94528.1"/>
    </source>
</evidence>
<dbReference type="PANTHER" id="PTHR43652:SF6">
    <property type="entry name" value="ARGININE REPRESSOR"/>
    <property type="match status" value="1"/>
</dbReference>
<dbReference type="RefSeq" id="WP_036384702.1">
    <property type="nucleotide sequence ID" value="NZ_CP028519.1"/>
</dbReference>
<dbReference type="InterPro" id="IPR018385">
    <property type="entry name" value="C4_dicarb_anaerob_car-like"/>
</dbReference>
<gene>
    <name evidence="7" type="ORF">DAI18_11095</name>
</gene>
<dbReference type="Pfam" id="PF03606">
    <property type="entry name" value="DcuC"/>
    <property type="match status" value="1"/>
</dbReference>
<evidence type="ECO:0000256" key="1">
    <source>
        <dbReference type="ARBA" id="ARBA00004651"/>
    </source>
</evidence>
<feature type="transmembrane region" description="Helical" evidence="6">
    <location>
        <begin position="295"/>
        <end position="315"/>
    </location>
</feature>
<keyword evidence="3 6" id="KW-0812">Transmembrane</keyword>
<keyword evidence="4 6" id="KW-1133">Transmembrane helix</keyword>
<feature type="transmembrane region" description="Helical" evidence="6">
    <location>
        <begin position="396"/>
        <end position="415"/>
    </location>
</feature>
<evidence type="ECO:0000256" key="2">
    <source>
        <dbReference type="ARBA" id="ARBA00022475"/>
    </source>
</evidence>
<feature type="transmembrane region" description="Helical" evidence="6">
    <location>
        <begin position="327"/>
        <end position="348"/>
    </location>
</feature>
<organism evidence="7 8">
    <name type="scientific">Microvirgula aerodenitrificans</name>
    <dbReference type="NCBI Taxonomy" id="57480"/>
    <lineage>
        <taxon>Bacteria</taxon>
        <taxon>Pseudomonadati</taxon>
        <taxon>Pseudomonadota</taxon>
        <taxon>Betaproteobacteria</taxon>
        <taxon>Neisseriales</taxon>
        <taxon>Aquaspirillaceae</taxon>
        <taxon>Microvirgula</taxon>
    </lineage>
</organism>
<feature type="transmembrane region" description="Helical" evidence="6">
    <location>
        <begin position="152"/>
        <end position="168"/>
    </location>
</feature>
<dbReference type="EMBL" id="CP028519">
    <property type="protein sequence ID" value="AVY94528.1"/>
    <property type="molecule type" value="Genomic_DNA"/>
</dbReference>
<dbReference type="Proteomes" id="UP000244173">
    <property type="component" value="Chromosome"/>
</dbReference>
<feature type="transmembrane region" description="Helical" evidence="6">
    <location>
        <begin position="360"/>
        <end position="384"/>
    </location>
</feature>
<evidence type="ECO:0000256" key="6">
    <source>
        <dbReference type="SAM" id="Phobius"/>
    </source>
</evidence>
<keyword evidence="2" id="KW-1003">Cell membrane</keyword>
<dbReference type="KEGG" id="maer:DAI18_11095"/>
<evidence type="ECO:0000313" key="8">
    <source>
        <dbReference type="Proteomes" id="UP000244173"/>
    </source>
</evidence>
<dbReference type="InterPro" id="IPR051679">
    <property type="entry name" value="DASS-Related_Transporters"/>
</dbReference>
<feature type="transmembrane region" description="Helical" evidence="6">
    <location>
        <begin position="272"/>
        <end position="289"/>
    </location>
</feature>
<feature type="transmembrane region" description="Helical" evidence="6">
    <location>
        <begin position="93"/>
        <end position="117"/>
    </location>
</feature>
<dbReference type="PANTHER" id="PTHR43652">
    <property type="entry name" value="BASIC AMINO ACID ANTIPORTER YFCC-RELATED"/>
    <property type="match status" value="1"/>
</dbReference>
<feature type="transmembrane region" description="Helical" evidence="6">
    <location>
        <begin position="215"/>
        <end position="233"/>
    </location>
</feature>
<evidence type="ECO:0000256" key="3">
    <source>
        <dbReference type="ARBA" id="ARBA00022692"/>
    </source>
</evidence>
<name>A0A2S0PAW6_9NEIS</name>
<dbReference type="AlphaFoldDB" id="A0A2S0PAW6"/>
<proteinExistence type="predicted"/>
<keyword evidence="8" id="KW-1185">Reference proteome</keyword>
<feature type="transmembrane region" description="Helical" evidence="6">
    <location>
        <begin position="175"/>
        <end position="195"/>
    </location>
</feature>
<evidence type="ECO:0000256" key="5">
    <source>
        <dbReference type="ARBA" id="ARBA00023136"/>
    </source>
</evidence>
<dbReference type="OrthoDB" id="255482at2"/>
<sequence length="479" mass="50964">MATLHTPSEQKTDSKSPAAKKFVIPDIYVILGAMVLIVAVLSYIMPAGEYARTMVNGRSTVVPGSFQFIEQTPLSFMQIMSAIPDGMVKAADVVILTLLVGGAVGVIRMAGVINYAIDKLLAALGARVSLIMFVLVFIFSLIAAFVGTPELGIAYLPIVLPLMLRLGYDTTSAVAIALLGPSVGFAFALTAPATIGTSHIVGQLPMFSGAGYRAIFLVVSTLISIAYLMRYAARVKADPARSLTPELDATLRSKYQAETNAGPVEYTVRQRIAAVATLVMFITIIWSILQFKLGFVPISGLFMGMAVVCSLIVGQRLNDICSNYNEAMRGVMVGALICGVARGVSVALENGHILDTMVYYLAQMLSGLPTSLTAIGIWIVEWAFNLVVPSGAGKAVITLPVFFPLADLVGLHRQVVVLGLQWGDGLANLMQPTEGYFMAIIAMAGLPFGKWLKFYLPLFAILSAVCIIGLLAAVSIGLN</sequence>
<keyword evidence="5 6" id="KW-0472">Membrane</keyword>
<protein>
    <submittedName>
        <fullName evidence="7">YfcC family protein</fullName>
    </submittedName>
</protein>
<accession>A0A2S0PAW6</accession>
<feature type="transmembrane region" description="Helical" evidence="6">
    <location>
        <begin position="435"/>
        <end position="452"/>
    </location>
</feature>
<comment type="subcellular location">
    <subcellularLocation>
        <location evidence="1">Cell membrane</location>
        <topology evidence="1">Multi-pass membrane protein</topology>
    </subcellularLocation>
</comment>
<feature type="transmembrane region" description="Helical" evidence="6">
    <location>
        <begin position="27"/>
        <end position="45"/>
    </location>
</feature>
<feature type="transmembrane region" description="Helical" evidence="6">
    <location>
        <begin position="459"/>
        <end position="478"/>
    </location>
</feature>
<evidence type="ECO:0000256" key="4">
    <source>
        <dbReference type="ARBA" id="ARBA00022989"/>
    </source>
</evidence>